<feature type="region of interest" description="Disordered" evidence="1">
    <location>
        <begin position="40"/>
        <end position="59"/>
    </location>
</feature>
<sequence>MVTTFGRVRLDADNEPRIHGQYETLNRRPKFDMNNFEQRLSDSRATAPEDKPVDVGVEDSNPFEEQYFDGISSADKTRVDDNVVNTSGKSGDNKDTDFGFIDEQFFVHNINVEPLIKRKINFKYNQQFNEFLEQRSVDEHNIFHNLVR</sequence>
<dbReference type="EMBL" id="CAJPIZ010058825">
    <property type="protein sequence ID" value="CAG2123512.1"/>
    <property type="molecule type" value="Genomic_DNA"/>
</dbReference>
<organism evidence="2">
    <name type="scientific">Medioppia subpectinata</name>
    <dbReference type="NCBI Taxonomy" id="1979941"/>
    <lineage>
        <taxon>Eukaryota</taxon>
        <taxon>Metazoa</taxon>
        <taxon>Ecdysozoa</taxon>
        <taxon>Arthropoda</taxon>
        <taxon>Chelicerata</taxon>
        <taxon>Arachnida</taxon>
        <taxon>Acari</taxon>
        <taxon>Acariformes</taxon>
        <taxon>Sarcoptiformes</taxon>
        <taxon>Oribatida</taxon>
        <taxon>Brachypylina</taxon>
        <taxon>Oppioidea</taxon>
        <taxon>Oppiidae</taxon>
        <taxon>Medioppia</taxon>
    </lineage>
</organism>
<keyword evidence="3" id="KW-1185">Reference proteome</keyword>
<dbReference type="Proteomes" id="UP000759131">
    <property type="component" value="Unassembled WGS sequence"/>
</dbReference>
<evidence type="ECO:0000313" key="3">
    <source>
        <dbReference type="Proteomes" id="UP000759131"/>
    </source>
</evidence>
<dbReference type="OrthoDB" id="6529143at2759"/>
<reference evidence="2" key="1">
    <citation type="submission" date="2020-11" db="EMBL/GenBank/DDBJ databases">
        <authorList>
            <person name="Tran Van P."/>
        </authorList>
    </citation>
    <scope>NUCLEOTIDE SEQUENCE</scope>
</reference>
<feature type="compositionally biased region" description="Basic and acidic residues" evidence="1">
    <location>
        <begin position="40"/>
        <end position="53"/>
    </location>
</feature>
<feature type="non-terminal residue" evidence="2">
    <location>
        <position position="1"/>
    </location>
</feature>
<dbReference type="EMBL" id="OC913400">
    <property type="protein sequence ID" value="CAD7651623.1"/>
    <property type="molecule type" value="Genomic_DNA"/>
</dbReference>
<accession>A0A7R9M163</accession>
<gene>
    <name evidence="2" type="ORF">OSB1V03_LOCUS23457</name>
</gene>
<evidence type="ECO:0000313" key="2">
    <source>
        <dbReference type="EMBL" id="CAD7651623.1"/>
    </source>
</evidence>
<protein>
    <submittedName>
        <fullName evidence="2">Uncharacterized protein</fullName>
    </submittedName>
</protein>
<dbReference type="AlphaFoldDB" id="A0A7R9M163"/>
<proteinExistence type="predicted"/>
<evidence type="ECO:0000256" key="1">
    <source>
        <dbReference type="SAM" id="MobiDB-lite"/>
    </source>
</evidence>
<name>A0A7R9M163_9ACAR</name>